<keyword evidence="10 12" id="KW-0496">Mitochondrion</keyword>
<evidence type="ECO:0000256" key="3">
    <source>
        <dbReference type="ARBA" id="ARBA00022448"/>
    </source>
</evidence>
<keyword evidence="3 12" id="KW-0813">Transport</keyword>
<keyword evidence="11 12" id="KW-0472">Membrane</keyword>
<feature type="transmembrane region" description="Helical" evidence="12">
    <location>
        <begin position="63"/>
        <end position="83"/>
    </location>
</feature>
<evidence type="ECO:0000256" key="12">
    <source>
        <dbReference type="RuleBase" id="RU367146"/>
    </source>
</evidence>
<evidence type="ECO:0000256" key="2">
    <source>
        <dbReference type="ARBA" id="ARBA00006837"/>
    </source>
</evidence>
<dbReference type="Proteomes" id="UP001212411">
    <property type="component" value="Chromosome 1"/>
</dbReference>
<evidence type="ECO:0000256" key="4">
    <source>
        <dbReference type="ARBA" id="ARBA00022692"/>
    </source>
</evidence>
<dbReference type="EMBL" id="CP115611">
    <property type="protein sequence ID" value="WBW72824.1"/>
    <property type="molecule type" value="Genomic_DNA"/>
</dbReference>
<evidence type="ECO:0000256" key="11">
    <source>
        <dbReference type="ARBA" id="ARBA00023136"/>
    </source>
</evidence>
<protein>
    <recommendedName>
        <fullName evidence="12">Presequence translocated-associated motor subunit PAM17</fullName>
    </recommendedName>
</protein>
<name>A0AAE9WAT2_9SCHI</name>
<sequence>MYPVLGSGLSRLGAGNAKIFPSVFRSVKNVRMYASERELPKTTTTLDWPTFLKLRKSRRRFETFTSIPTAVLGLGVGSSYFMTRAVDPTVTMMGLDMFTIYVLATIASGAFGWLIGPTLGRQVWTLINRKQANQIAYREEEFYKHLKKNRVVPSMESYSNPIPDYYGEKIFSLWDYRRWLRDQKAYVQRSFLRTTPKK</sequence>
<evidence type="ECO:0000256" key="10">
    <source>
        <dbReference type="ARBA" id="ARBA00023128"/>
    </source>
</evidence>
<comment type="similarity">
    <text evidence="2 12">Belongs to the PAM17 family.</text>
</comment>
<dbReference type="KEGG" id="som:SOMG_01988"/>
<proteinExistence type="inferred from homology"/>
<keyword evidence="6 12" id="KW-0653">Protein transport</keyword>
<dbReference type="PANTHER" id="PTHR28021:SF1">
    <property type="entry name" value="PRESEQUENCE TRANSLOCATED-ASSOCIATED MOTOR SUBUNIT PAM17, MITOCHONDRIAL"/>
    <property type="match status" value="1"/>
</dbReference>
<keyword evidence="8 12" id="KW-1133">Transmembrane helix</keyword>
<evidence type="ECO:0000256" key="7">
    <source>
        <dbReference type="ARBA" id="ARBA00022946"/>
    </source>
</evidence>
<feature type="transmembrane region" description="Helical" evidence="12">
    <location>
        <begin position="98"/>
        <end position="120"/>
    </location>
</feature>
<dbReference type="Pfam" id="PF08566">
    <property type="entry name" value="Pam17"/>
    <property type="match status" value="1"/>
</dbReference>
<keyword evidence="9 12" id="KW-0811">Translocation</keyword>
<dbReference type="InterPro" id="IPR013875">
    <property type="entry name" value="Pam17"/>
</dbReference>
<evidence type="ECO:0000313" key="14">
    <source>
        <dbReference type="Proteomes" id="UP001212411"/>
    </source>
</evidence>
<dbReference type="PANTHER" id="PTHR28021">
    <property type="entry name" value="PRESEQUENCE TRANSLOCATED-ASSOCIATED MOTOR SUBUNIT PAM17, MITOCHONDRIAL"/>
    <property type="match status" value="1"/>
</dbReference>
<keyword evidence="4 12" id="KW-0812">Transmembrane</keyword>
<dbReference type="AlphaFoldDB" id="A0AAE9WAT2"/>
<dbReference type="GO" id="GO:0030150">
    <property type="term" value="P:protein import into mitochondrial matrix"/>
    <property type="evidence" value="ECO:0007669"/>
    <property type="project" value="UniProtKB-UniRule"/>
</dbReference>
<evidence type="ECO:0000256" key="6">
    <source>
        <dbReference type="ARBA" id="ARBA00022927"/>
    </source>
</evidence>
<comment type="subcellular location">
    <subcellularLocation>
        <location evidence="1 12">Mitochondrion inner membrane</location>
        <topology evidence="1 12">Multi-pass membrane protein</topology>
    </subcellularLocation>
</comment>
<comment type="subunit">
    <text evidence="12">Component of the PAM complex.</text>
</comment>
<evidence type="ECO:0000256" key="1">
    <source>
        <dbReference type="ARBA" id="ARBA00004448"/>
    </source>
</evidence>
<dbReference type="GeneID" id="80875470"/>
<evidence type="ECO:0000313" key="13">
    <source>
        <dbReference type="EMBL" id="WBW72824.1"/>
    </source>
</evidence>
<keyword evidence="5 12" id="KW-0999">Mitochondrion inner membrane</keyword>
<keyword evidence="14" id="KW-1185">Reference proteome</keyword>
<keyword evidence="7" id="KW-0809">Transit peptide</keyword>
<accession>A0AAE9WAT2</accession>
<comment type="function">
    <text evidence="12">Component of the PAM complex, a complex required for the translocation of transit peptide-containing proteins from the inner membrane into the mitochondrial matrix in an ATP-dependent manner.</text>
</comment>
<gene>
    <name evidence="13" type="primary">pam17</name>
    <name evidence="13" type="ORF">SOMG_01988</name>
</gene>
<reference evidence="13 14" key="1">
    <citation type="journal article" date="2023" name="G3 (Bethesda)">
        <title>A high-quality reference genome for the fission yeast Schizosaccharomyces osmophilus.</title>
        <authorList>
            <person name="Jia G.S."/>
            <person name="Zhang W.C."/>
            <person name="Liang Y."/>
            <person name="Liu X.H."/>
            <person name="Rhind N."/>
            <person name="Pidoux A."/>
            <person name="Brysch-Herzberg M."/>
            <person name="Du L.L."/>
        </authorList>
    </citation>
    <scope>NUCLEOTIDE SEQUENCE [LARGE SCALE GENOMIC DNA]</scope>
    <source>
        <strain evidence="13 14">CBS 15793</strain>
    </source>
</reference>
<dbReference type="RefSeq" id="XP_056037067.1">
    <property type="nucleotide sequence ID" value="XM_056180781.1"/>
</dbReference>
<organism evidence="13 14">
    <name type="scientific">Schizosaccharomyces osmophilus</name>
    <dbReference type="NCBI Taxonomy" id="2545709"/>
    <lineage>
        <taxon>Eukaryota</taxon>
        <taxon>Fungi</taxon>
        <taxon>Dikarya</taxon>
        <taxon>Ascomycota</taxon>
        <taxon>Taphrinomycotina</taxon>
        <taxon>Schizosaccharomycetes</taxon>
        <taxon>Schizosaccharomycetales</taxon>
        <taxon>Schizosaccharomycetaceae</taxon>
        <taxon>Schizosaccharomyces</taxon>
    </lineage>
</organism>
<dbReference type="GO" id="GO:0001405">
    <property type="term" value="C:PAM complex, Tim23 associated import motor"/>
    <property type="evidence" value="ECO:0007669"/>
    <property type="project" value="UniProtKB-UniRule"/>
</dbReference>
<evidence type="ECO:0000256" key="5">
    <source>
        <dbReference type="ARBA" id="ARBA00022792"/>
    </source>
</evidence>
<evidence type="ECO:0000256" key="9">
    <source>
        <dbReference type="ARBA" id="ARBA00023010"/>
    </source>
</evidence>
<evidence type="ECO:0000256" key="8">
    <source>
        <dbReference type="ARBA" id="ARBA00022989"/>
    </source>
</evidence>